<evidence type="ECO:0000313" key="6">
    <source>
        <dbReference type="EMBL" id="TCO72240.1"/>
    </source>
</evidence>
<feature type="domain" description="N-acetyltransferase" evidence="5">
    <location>
        <begin position="16"/>
        <end position="162"/>
    </location>
</feature>
<dbReference type="InterPro" id="IPR006464">
    <property type="entry name" value="AcTrfase_RimI/Ard1"/>
</dbReference>
<dbReference type="PANTHER" id="PTHR43420">
    <property type="entry name" value="ACETYLTRANSFERASE"/>
    <property type="match status" value="1"/>
</dbReference>
<dbReference type="Pfam" id="PF00583">
    <property type="entry name" value="Acetyltransf_1"/>
    <property type="match status" value="1"/>
</dbReference>
<dbReference type="GO" id="GO:0008080">
    <property type="term" value="F:N-acetyltransferase activity"/>
    <property type="evidence" value="ECO:0007669"/>
    <property type="project" value="InterPro"/>
</dbReference>
<evidence type="ECO:0000313" key="7">
    <source>
        <dbReference type="Proteomes" id="UP000294980"/>
    </source>
</evidence>
<evidence type="ECO:0000256" key="4">
    <source>
        <dbReference type="ARBA" id="ARBA00023315"/>
    </source>
</evidence>
<dbReference type="SUPFAM" id="SSF55729">
    <property type="entry name" value="Acyl-CoA N-acyltransferases (Nat)"/>
    <property type="match status" value="1"/>
</dbReference>
<keyword evidence="2" id="KW-0963">Cytoplasm</keyword>
<evidence type="ECO:0000256" key="3">
    <source>
        <dbReference type="ARBA" id="ARBA00022679"/>
    </source>
</evidence>
<comment type="caution">
    <text evidence="6">The sequence shown here is derived from an EMBL/GenBank/DDBJ whole genome shotgun (WGS) entry which is preliminary data.</text>
</comment>
<sequence>MKTSPPMGARSLSRQYQFRPASELDLDALLQIEERAYQTDRLSRRSFRRWIGSDHAALIVAEHAGTVAAYALVLLHRGTRLARLYSIAVDPEYTGQGLGLALLQEAETAALDAGRIDMRLEVRRDNIGAIALYEKQGYRRFGEYADYYEDHEGAYRYQKRIRTFDPRLRHHPVPWYRQTTEFTCGPASLMMAMRAQDASYRMSRAEELRLWRESTTIYMTSGHGGCHPLGLALAAHRRGFHAEVWISVRTPLFIDSVRNEDKRAVIEQVHRDYLQQSREAGLRVHYSEVTQIDLDRALKAGAVPVVLISTWQMDRKRAPHWVVVSAIDDRFIYLHDPDPEDSLQNELDCQYLPIARDDFERMARFGRDRLRAALVIWPPPATSSD</sequence>
<dbReference type="CDD" id="cd04301">
    <property type="entry name" value="NAT_SF"/>
    <property type="match status" value="1"/>
</dbReference>
<accession>A0A4V2SAM6</accession>
<keyword evidence="3 6" id="KW-0808">Transferase</keyword>
<gene>
    <name evidence="6" type="ORF">EV688_11942</name>
</gene>
<keyword evidence="4" id="KW-0012">Acyltransferase</keyword>
<dbReference type="PROSITE" id="PS51186">
    <property type="entry name" value="GNAT"/>
    <property type="match status" value="1"/>
</dbReference>
<keyword evidence="7" id="KW-1185">Reference proteome</keyword>
<comment type="similarity">
    <text evidence="1">Belongs to the acetyltransferase family. RimI subfamily.</text>
</comment>
<dbReference type="Gene3D" id="3.90.70.10">
    <property type="entry name" value="Cysteine proteinases"/>
    <property type="match status" value="1"/>
</dbReference>
<dbReference type="InterPro" id="IPR050680">
    <property type="entry name" value="YpeA/RimI_acetyltransf"/>
</dbReference>
<dbReference type="Gene3D" id="3.40.630.30">
    <property type="match status" value="1"/>
</dbReference>
<dbReference type="RefSeq" id="WP_240624446.1">
    <property type="nucleotide sequence ID" value="NZ_QQSW01000025.1"/>
</dbReference>
<protein>
    <submittedName>
        <fullName evidence="6">Ribosomal-protein-alanine acetyltransferase</fullName>
    </submittedName>
</protein>
<evidence type="ECO:0000256" key="2">
    <source>
        <dbReference type="ARBA" id="ARBA00022490"/>
    </source>
</evidence>
<dbReference type="InterPro" id="IPR021770">
    <property type="entry name" value="DUF3335"/>
</dbReference>
<evidence type="ECO:0000259" key="5">
    <source>
        <dbReference type="PROSITE" id="PS51186"/>
    </source>
</evidence>
<organism evidence="6 7">
    <name type="scientific">Chromatocurvus halotolerans</name>
    <dbReference type="NCBI Taxonomy" id="1132028"/>
    <lineage>
        <taxon>Bacteria</taxon>
        <taxon>Pseudomonadati</taxon>
        <taxon>Pseudomonadota</taxon>
        <taxon>Gammaproteobacteria</taxon>
        <taxon>Cellvibrionales</taxon>
        <taxon>Halieaceae</taxon>
        <taxon>Chromatocurvus</taxon>
    </lineage>
</organism>
<dbReference type="Pfam" id="PF11814">
    <property type="entry name" value="DUF3335"/>
    <property type="match status" value="1"/>
</dbReference>
<dbReference type="InterPro" id="IPR016181">
    <property type="entry name" value="Acyl_CoA_acyltransferase"/>
</dbReference>
<evidence type="ECO:0000256" key="1">
    <source>
        <dbReference type="ARBA" id="ARBA00005395"/>
    </source>
</evidence>
<dbReference type="EMBL" id="SLWX01000019">
    <property type="protein sequence ID" value="TCO72240.1"/>
    <property type="molecule type" value="Genomic_DNA"/>
</dbReference>
<name>A0A4V2SAM6_9GAMM</name>
<reference evidence="6 7" key="1">
    <citation type="submission" date="2019-03" db="EMBL/GenBank/DDBJ databases">
        <title>Genomic Encyclopedia of Type Strains, Phase IV (KMG-IV): sequencing the most valuable type-strain genomes for metagenomic binning, comparative biology and taxonomic classification.</title>
        <authorList>
            <person name="Goeker M."/>
        </authorList>
    </citation>
    <scope>NUCLEOTIDE SEQUENCE [LARGE SCALE GENOMIC DNA]</scope>
    <source>
        <strain evidence="6 7">DSM 23344</strain>
    </source>
</reference>
<dbReference type="Proteomes" id="UP000294980">
    <property type="component" value="Unassembled WGS sequence"/>
</dbReference>
<dbReference type="InterPro" id="IPR000182">
    <property type="entry name" value="GNAT_dom"/>
</dbReference>
<dbReference type="AlphaFoldDB" id="A0A4V2SAM6"/>
<dbReference type="NCBIfam" id="TIGR01575">
    <property type="entry name" value="rimI"/>
    <property type="match status" value="1"/>
</dbReference>
<proteinExistence type="inferred from homology"/>